<dbReference type="InterPro" id="IPR029036">
    <property type="entry name" value="P5CR_dimer"/>
</dbReference>
<evidence type="ECO:0000259" key="4">
    <source>
        <dbReference type="Pfam" id="PF14748"/>
    </source>
</evidence>
<dbReference type="Proteomes" id="UP000027822">
    <property type="component" value="Unassembled WGS sequence"/>
</dbReference>
<feature type="domain" description="Pyrroline-5-carboxylate reductase dimerisation" evidence="4">
    <location>
        <begin position="164"/>
        <end position="262"/>
    </location>
</feature>
<dbReference type="GO" id="GO:0055129">
    <property type="term" value="P:L-proline biosynthetic process"/>
    <property type="evidence" value="ECO:0007669"/>
    <property type="project" value="TreeGrafter"/>
</dbReference>
<sequence length="275" mass="30565">MNIGIIGTGNMGNILIDAFIESRAVKPSCLTIINRTFAKAYHIKERHPSIHIAKTIQEVIQRSDIIFICVKPLDIYPILTEHNAELTNEKCLVSITSPISAAQLESIVPCQVARIIPSITNRALAGVSLITFGENCPAKRRNQLLNLFNKISTPVVIKDDITRVSSDIASCGPAFFSYLLQRFIIAATEKTNITEEEATILASEMIIGMGKLLEKQIFTLPTLQEKVCVKGGVTGEGIRILEESVGDMFHQVFERTHAKYNEDIEEVEQQFNKHS</sequence>
<reference evidence="5 6" key="1">
    <citation type="submission" date="2014-06" db="EMBL/GenBank/DDBJ databases">
        <title>Draft genome sequence of Bacillus manliponensis JCM 15802 (MCCC 1A00708).</title>
        <authorList>
            <person name="Lai Q."/>
            <person name="Liu Y."/>
            <person name="Shao Z."/>
        </authorList>
    </citation>
    <scope>NUCLEOTIDE SEQUENCE [LARGE SCALE GENOMIC DNA]</scope>
    <source>
        <strain evidence="5 6">JCM 15802</strain>
    </source>
</reference>
<dbReference type="InterPro" id="IPR008927">
    <property type="entry name" value="6-PGluconate_DH-like_C_sf"/>
</dbReference>
<comment type="similarity">
    <text evidence="1">Belongs to the pyrroline-5-carboxylate reductase family.</text>
</comment>
<dbReference type="Gene3D" id="1.10.3730.10">
    <property type="entry name" value="ProC C-terminal domain-like"/>
    <property type="match status" value="1"/>
</dbReference>
<dbReference type="Pfam" id="PF03807">
    <property type="entry name" value="F420_oxidored"/>
    <property type="match status" value="1"/>
</dbReference>
<feature type="binding site" evidence="2">
    <location>
        <begin position="6"/>
        <end position="11"/>
    </location>
    <ligand>
        <name>NADP(+)</name>
        <dbReference type="ChEBI" id="CHEBI:58349"/>
    </ligand>
</feature>
<dbReference type="PIRSF" id="PIRSF000193">
    <property type="entry name" value="Pyrrol-5-carb_rd"/>
    <property type="match status" value="1"/>
</dbReference>
<dbReference type="STRING" id="574376.BAMA_21990"/>
<dbReference type="InterPro" id="IPR000304">
    <property type="entry name" value="Pyrroline-COOH_reductase"/>
</dbReference>
<dbReference type="FunFam" id="1.10.3730.10:FF:000002">
    <property type="entry name" value="Pyrroline-5-carboxylate reductase"/>
    <property type="match status" value="1"/>
</dbReference>
<dbReference type="eggNOG" id="COG0345">
    <property type="taxonomic scope" value="Bacteria"/>
</dbReference>
<name>A0A073KB12_9BACI</name>
<evidence type="ECO:0000259" key="3">
    <source>
        <dbReference type="Pfam" id="PF03807"/>
    </source>
</evidence>
<dbReference type="RefSeq" id="WP_034638771.1">
    <property type="nucleotide sequence ID" value="NZ_CBCSJC010000005.1"/>
</dbReference>
<dbReference type="PANTHER" id="PTHR11645:SF51">
    <property type="entry name" value="COME OPERON PROTEIN 4"/>
    <property type="match status" value="1"/>
</dbReference>
<dbReference type="PROSITE" id="PS00521">
    <property type="entry name" value="P5CR"/>
    <property type="match status" value="1"/>
</dbReference>
<protein>
    <submittedName>
        <fullName evidence="5">Competence protein</fullName>
    </submittedName>
</protein>
<comment type="caution">
    <text evidence="5">The sequence shown here is derived from an EMBL/GenBank/DDBJ whole genome shotgun (WGS) entry which is preliminary data.</text>
</comment>
<dbReference type="GO" id="GO:0004735">
    <property type="term" value="F:pyrroline-5-carboxylate reductase activity"/>
    <property type="evidence" value="ECO:0007669"/>
    <property type="project" value="InterPro"/>
</dbReference>
<gene>
    <name evidence="5" type="ORF">BAMA_21990</name>
</gene>
<organism evidence="5 6">
    <name type="scientific">Bacillus manliponensis</name>
    <dbReference type="NCBI Taxonomy" id="574376"/>
    <lineage>
        <taxon>Bacteria</taxon>
        <taxon>Bacillati</taxon>
        <taxon>Bacillota</taxon>
        <taxon>Bacilli</taxon>
        <taxon>Bacillales</taxon>
        <taxon>Bacillaceae</taxon>
        <taxon>Bacillus</taxon>
        <taxon>Bacillus cereus group</taxon>
    </lineage>
</organism>
<dbReference type="InterPro" id="IPR053790">
    <property type="entry name" value="P5CR-like_CS"/>
</dbReference>
<dbReference type="InterPro" id="IPR028939">
    <property type="entry name" value="P5C_Rdtase_cat_N"/>
</dbReference>
<dbReference type="Pfam" id="PF14748">
    <property type="entry name" value="P5CR_dimer"/>
    <property type="match status" value="1"/>
</dbReference>
<feature type="domain" description="Pyrroline-5-carboxylate reductase catalytic N-terminal" evidence="3">
    <location>
        <begin position="3"/>
        <end position="97"/>
    </location>
</feature>
<dbReference type="Gene3D" id="3.40.50.720">
    <property type="entry name" value="NAD(P)-binding Rossmann-like Domain"/>
    <property type="match status" value="1"/>
</dbReference>
<evidence type="ECO:0000313" key="6">
    <source>
        <dbReference type="Proteomes" id="UP000027822"/>
    </source>
</evidence>
<proteinExistence type="inferred from homology"/>
<dbReference type="SUPFAM" id="SSF48179">
    <property type="entry name" value="6-phosphogluconate dehydrogenase C-terminal domain-like"/>
    <property type="match status" value="1"/>
</dbReference>
<dbReference type="AlphaFoldDB" id="A0A073KB12"/>
<dbReference type="OrthoDB" id="9805754at2"/>
<dbReference type="EMBL" id="JOTN01000007">
    <property type="protein sequence ID" value="KEK19468.1"/>
    <property type="molecule type" value="Genomic_DNA"/>
</dbReference>
<evidence type="ECO:0000256" key="2">
    <source>
        <dbReference type="PIRSR" id="PIRSR000193-1"/>
    </source>
</evidence>
<dbReference type="InterPro" id="IPR036291">
    <property type="entry name" value="NAD(P)-bd_dom_sf"/>
</dbReference>
<keyword evidence="2" id="KW-0521">NADP</keyword>
<dbReference type="SUPFAM" id="SSF51735">
    <property type="entry name" value="NAD(P)-binding Rossmann-fold domains"/>
    <property type="match status" value="1"/>
</dbReference>
<keyword evidence="6" id="KW-1185">Reference proteome</keyword>
<accession>A0A073KB12</accession>
<dbReference type="PANTHER" id="PTHR11645">
    <property type="entry name" value="PYRROLINE-5-CARBOXYLATE REDUCTASE"/>
    <property type="match status" value="1"/>
</dbReference>
<evidence type="ECO:0000256" key="1">
    <source>
        <dbReference type="ARBA" id="ARBA00005525"/>
    </source>
</evidence>
<evidence type="ECO:0000313" key="5">
    <source>
        <dbReference type="EMBL" id="KEK19468.1"/>
    </source>
</evidence>
<dbReference type="NCBIfam" id="NF005814">
    <property type="entry name" value="PRK07680.1"/>
    <property type="match status" value="1"/>
</dbReference>